<feature type="transmembrane region" description="Helical" evidence="10">
    <location>
        <begin position="229"/>
        <end position="247"/>
    </location>
</feature>
<dbReference type="GO" id="GO:0032259">
    <property type="term" value="P:methylation"/>
    <property type="evidence" value="ECO:0007669"/>
    <property type="project" value="UniProtKB-KW"/>
</dbReference>
<evidence type="ECO:0000256" key="2">
    <source>
        <dbReference type="ARBA" id="ARBA00005801"/>
    </source>
</evidence>
<feature type="domain" description="Prepilin peptidase A24 N-terminal" evidence="12">
    <location>
        <begin position="10"/>
        <end position="92"/>
    </location>
</feature>
<evidence type="ECO:0000256" key="3">
    <source>
        <dbReference type="ARBA" id="ARBA00022475"/>
    </source>
</evidence>
<dbReference type="InterPro" id="IPR014032">
    <property type="entry name" value="Peptidase_A24A_bac"/>
</dbReference>
<dbReference type="KEGG" id="acz:Acaty_c2713"/>
<accession>A0A060A2V6</accession>
<dbReference type="InterPro" id="IPR050882">
    <property type="entry name" value="Prepilin_peptidase/N-MTase"/>
</dbReference>
<dbReference type="GeneID" id="92932769"/>
<dbReference type="eggNOG" id="COG1989">
    <property type="taxonomic scope" value="Bacteria"/>
</dbReference>
<dbReference type="PANTHER" id="PTHR30487:SF0">
    <property type="entry name" value="PREPILIN LEADER PEPTIDASE_N-METHYLTRANSFERASE-RELATED"/>
    <property type="match status" value="1"/>
</dbReference>
<feature type="domain" description="Prepilin type IV endopeptidase peptidase" evidence="11">
    <location>
        <begin position="104"/>
        <end position="217"/>
    </location>
</feature>
<keyword evidence="5 9" id="KW-0812">Transmembrane</keyword>
<feature type="transmembrane region" description="Helical" evidence="10">
    <location>
        <begin position="6"/>
        <end position="23"/>
    </location>
</feature>
<feature type="transmembrane region" description="Helical" evidence="10">
    <location>
        <begin position="99"/>
        <end position="117"/>
    </location>
</feature>
<evidence type="ECO:0000256" key="10">
    <source>
        <dbReference type="SAM" id="Phobius"/>
    </source>
</evidence>
<dbReference type="GO" id="GO:0004190">
    <property type="term" value="F:aspartic-type endopeptidase activity"/>
    <property type="evidence" value="ECO:0007669"/>
    <property type="project" value="UniProtKB-EC"/>
</dbReference>
<dbReference type="RefSeq" id="WP_004869552.1">
    <property type="nucleotide sequence ID" value="NZ_CP005986.1"/>
</dbReference>
<dbReference type="GO" id="GO:0006465">
    <property type="term" value="P:signal peptide processing"/>
    <property type="evidence" value="ECO:0007669"/>
    <property type="project" value="TreeGrafter"/>
</dbReference>
<evidence type="ECO:0000256" key="7">
    <source>
        <dbReference type="ARBA" id="ARBA00023136"/>
    </source>
</evidence>
<keyword evidence="9 13" id="KW-0489">Methyltransferase</keyword>
<dbReference type="GO" id="GO:0005886">
    <property type="term" value="C:plasma membrane"/>
    <property type="evidence" value="ECO:0007669"/>
    <property type="project" value="UniProtKB-SubCell"/>
</dbReference>
<dbReference type="InterPro" id="IPR010627">
    <property type="entry name" value="Prepilin_pept_A24_N"/>
</dbReference>
<evidence type="ECO:0000259" key="12">
    <source>
        <dbReference type="Pfam" id="PF06750"/>
    </source>
</evidence>
<keyword evidence="9 13" id="KW-0808">Transferase</keyword>
<dbReference type="GO" id="GO:0008168">
    <property type="term" value="F:methyltransferase activity"/>
    <property type="evidence" value="ECO:0007669"/>
    <property type="project" value="UniProtKB-KW"/>
</dbReference>
<gene>
    <name evidence="13" type="ORF">Acaty_c2713</name>
</gene>
<protein>
    <recommendedName>
        <fullName evidence="9">Prepilin leader peptidase/N-methyltransferase</fullName>
        <ecNumber evidence="9">2.1.1.-</ecNumber>
        <ecNumber evidence="9">3.4.23.43</ecNumber>
    </recommendedName>
</protein>
<proteinExistence type="inferred from homology"/>
<dbReference type="InterPro" id="IPR000045">
    <property type="entry name" value="Prepilin_IV_endopep_pep"/>
</dbReference>
<dbReference type="EC" id="2.1.1.-" evidence="9"/>
<organism evidence="13 14">
    <name type="scientific">Acidithiobacillus caldus (strain ATCC 51756 / DSM 8584 / KU)</name>
    <dbReference type="NCBI Taxonomy" id="637389"/>
    <lineage>
        <taxon>Bacteria</taxon>
        <taxon>Pseudomonadati</taxon>
        <taxon>Pseudomonadota</taxon>
        <taxon>Acidithiobacillia</taxon>
        <taxon>Acidithiobacillales</taxon>
        <taxon>Acidithiobacillaceae</taxon>
        <taxon>Acidithiobacillus</taxon>
    </lineage>
</organism>
<dbReference type="AlphaFoldDB" id="A0A060A2V6"/>
<comment type="catalytic activity">
    <reaction evidence="9">
        <text>Typically cleaves a -Gly-|-Phe- bond to release an N-terminal, basic peptide of 5-8 residues from type IV prepilin, and then N-methylates the new N-terminal amino group, the methyl donor being S-adenosyl-L-methionine.</text>
        <dbReference type="EC" id="3.4.23.43"/>
    </reaction>
</comment>
<keyword evidence="9" id="KW-0511">Multifunctional enzyme</keyword>
<dbReference type="EMBL" id="CP005986">
    <property type="protein sequence ID" value="AIA56551.1"/>
    <property type="molecule type" value="Genomic_DNA"/>
</dbReference>
<evidence type="ECO:0000256" key="1">
    <source>
        <dbReference type="ARBA" id="ARBA00004429"/>
    </source>
</evidence>
<sequence length="261" mass="28579">MIPEMLLVALTGLLVGSFLNVVVHRVPRRESILYPASHCPACGHTLRPWENIPVLSWLWLRGRCRACGVVIPWRYPALEILAAVLALLVFWRLGWSARLPGALCFAWALLALTWIDLETQLLPDRITKPGILAGLLLNGLGLWWPGIALASPESALLGVLLGYGVLWLLAAGYFYFTQRPGMGGGDLKFLGMIGAWLGWQGMAMTLFIAAIVGGFVATLYLLLGKGRDYAIPFGPYLALGAALMLLWPQEILSAYLRFLGP</sequence>
<evidence type="ECO:0000259" key="11">
    <source>
        <dbReference type="Pfam" id="PF01478"/>
    </source>
</evidence>
<dbReference type="Gene3D" id="1.20.120.1220">
    <property type="match status" value="1"/>
</dbReference>
<feature type="transmembrane region" description="Helical" evidence="10">
    <location>
        <begin position="129"/>
        <end position="149"/>
    </location>
</feature>
<evidence type="ECO:0000256" key="8">
    <source>
        <dbReference type="RuleBase" id="RU003793"/>
    </source>
</evidence>
<comment type="function">
    <text evidence="9">Plays an essential role in type IV pili and type II pseudopili formation by proteolytically removing the leader sequence from substrate proteins and subsequently monomethylating the alpha-amino group of the newly exposed N-terminal phenylalanine.</text>
</comment>
<dbReference type="EC" id="3.4.23.43" evidence="9"/>
<evidence type="ECO:0000256" key="6">
    <source>
        <dbReference type="ARBA" id="ARBA00022989"/>
    </source>
</evidence>
<feature type="transmembrane region" description="Helical" evidence="10">
    <location>
        <begin position="197"/>
        <end position="223"/>
    </location>
</feature>
<comment type="subcellular location">
    <subcellularLocation>
        <location evidence="1">Cell inner membrane</location>
        <topology evidence="1">Multi-pass membrane protein</topology>
    </subcellularLocation>
    <subcellularLocation>
        <location evidence="9">Cell membrane</location>
        <topology evidence="9">Multi-pass membrane protein</topology>
    </subcellularLocation>
</comment>
<dbReference type="Pfam" id="PF06750">
    <property type="entry name" value="A24_N_bact"/>
    <property type="match status" value="1"/>
</dbReference>
<name>A0A060A2V6_ACICK</name>
<keyword evidence="6 10" id="KW-1133">Transmembrane helix</keyword>
<evidence type="ECO:0000256" key="4">
    <source>
        <dbReference type="ARBA" id="ARBA00022519"/>
    </source>
</evidence>
<dbReference type="Proteomes" id="UP000005522">
    <property type="component" value="Chromosome"/>
</dbReference>
<evidence type="ECO:0000313" key="13">
    <source>
        <dbReference type="EMBL" id="AIA56551.1"/>
    </source>
</evidence>
<dbReference type="PANTHER" id="PTHR30487">
    <property type="entry name" value="TYPE 4 PREPILIN-LIKE PROTEINS LEADER PEPTIDE-PROCESSING ENZYME"/>
    <property type="match status" value="1"/>
</dbReference>
<dbReference type="PRINTS" id="PR00864">
    <property type="entry name" value="PREPILNPTASE"/>
</dbReference>
<evidence type="ECO:0000313" key="14">
    <source>
        <dbReference type="Proteomes" id="UP000005522"/>
    </source>
</evidence>
<feature type="transmembrane region" description="Helical" evidence="10">
    <location>
        <begin position="155"/>
        <end position="176"/>
    </location>
</feature>
<evidence type="ECO:0000256" key="5">
    <source>
        <dbReference type="ARBA" id="ARBA00022692"/>
    </source>
</evidence>
<dbReference type="Pfam" id="PF01478">
    <property type="entry name" value="Peptidase_A24"/>
    <property type="match status" value="1"/>
</dbReference>
<keyword evidence="7 10" id="KW-0472">Membrane</keyword>
<keyword evidence="9 13" id="KW-0378">Hydrolase</keyword>
<evidence type="ECO:0000256" key="9">
    <source>
        <dbReference type="RuleBase" id="RU003794"/>
    </source>
</evidence>
<keyword evidence="3" id="KW-1003">Cell membrane</keyword>
<keyword evidence="9" id="KW-0645">Protease</keyword>
<reference evidence="13 14" key="1">
    <citation type="journal article" date="2009" name="J. Bacteriol.">
        <title>Draft genome sequence of the extremely acidophilic bacterium Acidithiobacillus caldus ATCC 51756 reveals metabolic versatility in the genus Acidithiobacillus.</title>
        <authorList>
            <person name="Valdes J."/>
            <person name="Quatrini R."/>
            <person name="Hallberg K."/>
            <person name="Dopson M."/>
            <person name="Valenzuela P.D."/>
            <person name="Holmes D.S."/>
        </authorList>
    </citation>
    <scope>NUCLEOTIDE SEQUENCE [LARGE SCALE GENOMIC DNA]</scope>
    <source>
        <strain evidence="14">ATCC 51756 / DSM 8584 / KU</strain>
    </source>
</reference>
<dbReference type="HOGENOM" id="CLU_057101_0_1_6"/>
<keyword evidence="4" id="KW-0997">Cell inner membrane</keyword>
<comment type="similarity">
    <text evidence="2 8">Belongs to the peptidase A24 family.</text>
</comment>